<organism evidence="3 4">
    <name type="scientific">Streptomyces catenulae</name>
    <dbReference type="NCBI Taxonomy" id="66875"/>
    <lineage>
        <taxon>Bacteria</taxon>
        <taxon>Bacillati</taxon>
        <taxon>Actinomycetota</taxon>
        <taxon>Actinomycetes</taxon>
        <taxon>Kitasatosporales</taxon>
        <taxon>Streptomycetaceae</taxon>
        <taxon>Streptomyces</taxon>
    </lineage>
</organism>
<keyword evidence="4" id="KW-1185">Reference proteome</keyword>
<evidence type="ECO:0000313" key="4">
    <source>
        <dbReference type="Proteomes" id="UP001550853"/>
    </source>
</evidence>
<dbReference type="InterPro" id="IPR011576">
    <property type="entry name" value="Pyridox_Oxase_N"/>
</dbReference>
<evidence type="ECO:0000313" key="3">
    <source>
        <dbReference type="EMBL" id="MEU3711345.1"/>
    </source>
</evidence>
<gene>
    <name evidence="3" type="ORF">AB0E61_14770</name>
</gene>
<dbReference type="Pfam" id="PF01243">
    <property type="entry name" value="PNPOx_N"/>
    <property type="match status" value="1"/>
</dbReference>
<dbReference type="EMBL" id="JBEZVI010000010">
    <property type="protein sequence ID" value="MEU3711345.1"/>
    <property type="molecule type" value="Genomic_DNA"/>
</dbReference>
<dbReference type="PANTHER" id="PTHR35176">
    <property type="entry name" value="HEME OXYGENASE HI_0854-RELATED"/>
    <property type="match status" value="1"/>
</dbReference>
<dbReference type="InterPro" id="IPR052019">
    <property type="entry name" value="F420H2_bilvrd_red/Heme_oxyg"/>
</dbReference>
<dbReference type="SUPFAM" id="SSF50475">
    <property type="entry name" value="FMN-binding split barrel"/>
    <property type="match status" value="1"/>
</dbReference>
<name>A0ABV2Z030_9ACTN</name>
<accession>A0ABV2Z030</accession>
<keyword evidence="1" id="KW-0560">Oxidoreductase</keyword>
<dbReference type="RefSeq" id="WP_030278307.1">
    <property type="nucleotide sequence ID" value="NZ_JBEZVI010000010.1"/>
</dbReference>
<protein>
    <submittedName>
        <fullName evidence="3">PPOX class F420-dependent oxidoreductase</fullName>
    </submittedName>
</protein>
<sequence length="146" mass="16377">MIELPNDIRRRIEAPTFWYVATVNPDGSPHVSPMWVGLAGDLLLFNTSVGRVKERNLRHDPRVCLSHADPDDPYDRVQIHGRAVRFVEGPEAERNMDELARVYRGAEGYEWLLPGEQRVMVLIEPDRARRVTGVEPLPAGAPGAAS</sequence>
<evidence type="ECO:0000259" key="2">
    <source>
        <dbReference type="Pfam" id="PF01243"/>
    </source>
</evidence>
<proteinExistence type="predicted"/>
<reference evidence="3 4" key="1">
    <citation type="submission" date="2024-06" db="EMBL/GenBank/DDBJ databases">
        <title>The Natural Products Discovery Center: Release of the First 8490 Sequenced Strains for Exploring Actinobacteria Biosynthetic Diversity.</title>
        <authorList>
            <person name="Kalkreuter E."/>
            <person name="Kautsar S.A."/>
            <person name="Yang D."/>
            <person name="Bader C.D."/>
            <person name="Teijaro C.N."/>
            <person name="Fluegel L."/>
            <person name="Davis C.M."/>
            <person name="Simpson J.R."/>
            <person name="Lauterbach L."/>
            <person name="Steele A.D."/>
            <person name="Gui C."/>
            <person name="Meng S."/>
            <person name="Li G."/>
            <person name="Viehrig K."/>
            <person name="Ye F."/>
            <person name="Su P."/>
            <person name="Kiefer A.F."/>
            <person name="Nichols A."/>
            <person name="Cepeda A.J."/>
            <person name="Yan W."/>
            <person name="Fan B."/>
            <person name="Jiang Y."/>
            <person name="Adhikari A."/>
            <person name="Zheng C.-J."/>
            <person name="Schuster L."/>
            <person name="Cowan T.M."/>
            <person name="Smanski M.J."/>
            <person name="Chevrette M.G."/>
            <person name="De Carvalho L.P.S."/>
            <person name="Shen B."/>
        </authorList>
    </citation>
    <scope>NUCLEOTIDE SEQUENCE [LARGE SCALE GENOMIC DNA]</scope>
    <source>
        <strain evidence="3 4">NPDC033039</strain>
    </source>
</reference>
<dbReference type="InterPro" id="IPR019920">
    <property type="entry name" value="F420-binding_dom_put"/>
</dbReference>
<dbReference type="InterPro" id="IPR012349">
    <property type="entry name" value="Split_barrel_FMN-bd"/>
</dbReference>
<comment type="caution">
    <text evidence="3">The sequence shown here is derived from an EMBL/GenBank/DDBJ whole genome shotgun (WGS) entry which is preliminary data.</text>
</comment>
<dbReference type="Gene3D" id="2.30.110.10">
    <property type="entry name" value="Electron Transport, Fmn-binding Protein, Chain A"/>
    <property type="match status" value="1"/>
</dbReference>
<dbReference type="Proteomes" id="UP001550853">
    <property type="component" value="Unassembled WGS sequence"/>
</dbReference>
<dbReference type="NCBIfam" id="TIGR03618">
    <property type="entry name" value="Rv1155_F420"/>
    <property type="match status" value="1"/>
</dbReference>
<evidence type="ECO:0000256" key="1">
    <source>
        <dbReference type="ARBA" id="ARBA00023002"/>
    </source>
</evidence>
<dbReference type="PANTHER" id="PTHR35176:SF6">
    <property type="entry name" value="HEME OXYGENASE HI_0854-RELATED"/>
    <property type="match status" value="1"/>
</dbReference>
<feature type="domain" description="Pyridoxamine 5'-phosphate oxidase N-terminal" evidence="2">
    <location>
        <begin position="7"/>
        <end position="107"/>
    </location>
</feature>